<comment type="similarity">
    <text evidence="1">Belongs to the HMG-CoA reductase family.</text>
</comment>
<evidence type="ECO:0000313" key="4">
    <source>
        <dbReference type="Proteomes" id="UP000616885"/>
    </source>
</evidence>
<dbReference type="Proteomes" id="UP000616885">
    <property type="component" value="Unassembled WGS sequence"/>
</dbReference>
<evidence type="ECO:0000313" key="3">
    <source>
        <dbReference type="EMBL" id="KAF9744760.1"/>
    </source>
</evidence>
<comment type="caution">
    <text evidence="3">The sequence shown here is derived from an EMBL/GenBank/DDBJ whole genome shotgun (WGS) entry which is preliminary data.</text>
</comment>
<dbReference type="PRINTS" id="PR00071">
    <property type="entry name" value="HMGCOARDTASE"/>
</dbReference>
<proteinExistence type="inferred from homology"/>
<dbReference type="PANTHER" id="PTHR10572">
    <property type="entry name" value="3-HYDROXY-3-METHYLGLUTARYL-COENZYME A REDUCTASE"/>
    <property type="match status" value="1"/>
</dbReference>
<dbReference type="PROSITE" id="PS50065">
    <property type="entry name" value="HMG_COA_REDUCTASE_4"/>
    <property type="match status" value="1"/>
</dbReference>
<keyword evidence="2" id="KW-0560">Oxidoreductase</keyword>
<dbReference type="PANTHER" id="PTHR10572:SF24">
    <property type="entry name" value="3-HYDROXY-3-METHYLGLUTARYL-COENZYME A REDUCTASE"/>
    <property type="match status" value="1"/>
</dbReference>
<dbReference type="InterPro" id="IPR002202">
    <property type="entry name" value="HMG_CoA_Rdtase"/>
</dbReference>
<evidence type="ECO:0008006" key="5">
    <source>
        <dbReference type="Google" id="ProtNLM"/>
    </source>
</evidence>
<dbReference type="SUPFAM" id="SSF55035">
    <property type="entry name" value="NAD-binding domain of HMG-CoA reductase"/>
    <property type="match status" value="1"/>
</dbReference>
<dbReference type="EMBL" id="JADCTT010000014">
    <property type="protein sequence ID" value="KAF9744760.1"/>
    <property type="molecule type" value="Genomic_DNA"/>
</dbReference>
<evidence type="ECO:0000256" key="2">
    <source>
        <dbReference type="ARBA" id="ARBA00023002"/>
    </source>
</evidence>
<dbReference type="InterPro" id="IPR023074">
    <property type="entry name" value="HMG_CoA_Rdtase_cat_sf"/>
</dbReference>
<dbReference type="Gene3D" id="3.30.70.420">
    <property type="entry name" value="Hydroxymethylglutaryl-CoA reductase, class I/II, NAD/NADP-binding domain"/>
    <property type="match status" value="1"/>
</dbReference>
<sequence>MAASDRTKKIHALVQEMKLDHILAAPEDVESIKIENCIGYTKVPLGIAGPLRVSGAGVDGTLYAPLATQEATLVASCSRGCKALSVAGVRFDVLSQGMSRAPVFIFDSPEGAVLFARGLPEILDEFGQWAASTGRFVRLQNTKIHILGSQVHLYCNFHCGAAAGQNMVTKAVNHACHQLLNSYGSKYRIKDWFVDGQMSSDKKPSWGNVKAARGVEVMAWGSLDDEKSVEILGCTTERLYQFLTTITNAGIRNGQFGSNANTANVLAAMFIATGQDAASLGEACWSQLTSEYNQQTKVLTLSLYFPSLPVATIGGGTGNATQKEALRILHCDGPEHKEKLAGLMASFALALEISTVAAISNGTFSDSHMRLARGEIIPKL</sequence>
<name>A0A8H7K751_BIOOC</name>
<dbReference type="AlphaFoldDB" id="A0A8H7K751"/>
<evidence type="ECO:0000256" key="1">
    <source>
        <dbReference type="ARBA" id="ARBA00007661"/>
    </source>
</evidence>
<dbReference type="InterPro" id="IPR009029">
    <property type="entry name" value="HMG_CoA_Rdtase_sub-bd_dom_sf"/>
</dbReference>
<dbReference type="GO" id="GO:0015936">
    <property type="term" value="P:coenzyme A metabolic process"/>
    <property type="evidence" value="ECO:0007669"/>
    <property type="project" value="InterPro"/>
</dbReference>
<gene>
    <name evidence="3" type="ORF">IM811_005541</name>
</gene>
<accession>A0A8H7K751</accession>
<dbReference type="GO" id="GO:0004420">
    <property type="term" value="F:hydroxymethylglutaryl-CoA reductase (NADPH) activity"/>
    <property type="evidence" value="ECO:0007669"/>
    <property type="project" value="InterPro"/>
</dbReference>
<dbReference type="Pfam" id="PF00368">
    <property type="entry name" value="HMG-CoA_red"/>
    <property type="match status" value="1"/>
</dbReference>
<dbReference type="SUPFAM" id="SSF56542">
    <property type="entry name" value="Substrate-binding domain of HMG-CoA reductase"/>
    <property type="match status" value="1"/>
</dbReference>
<dbReference type="Gene3D" id="3.90.770.10">
    <property type="entry name" value="3-hydroxy-3-methylglutaryl-coenzyme A Reductase, Chain A, domain 2"/>
    <property type="match status" value="1"/>
</dbReference>
<protein>
    <recommendedName>
        <fullName evidence="5">Hydroxymethylglutaryl-CoA reductase (NADPH)</fullName>
    </recommendedName>
</protein>
<dbReference type="InterPro" id="IPR009023">
    <property type="entry name" value="HMG_CoA_Rdtase_NAD(P)-bd_sf"/>
</dbReference>
<reference evidence="3" key="1">
    <citation type="submission" date="2020-10" db="EMBL/GenBank/DDBJ databases">
        <title>High-Quality Genome Resource of Clonostachys rosea strain S41 by Oxford Nanopore Long-Read Sequencing.</title>
        <authorList>
            <person name="Wang H."/>
        </authorList>
    </citation>
    <scope>NUCLEOTIDE SEQUENCE</scope>
    <source>
        <strain evidence="3">S41</strain>
    </source>
</reference>
<organism evidence="3 4">
    <name type="scientific">Bionectria ochroleuca</name>
    <name type="common">Gliocladium roseum</name>
    <dbReference type="NCBI Taxonomy" id="29856"/>
    <lineage>
        <taxon>Eukaryota</taxon>
        <taxon>Fungi</taxon>
        <taxon>Dikarya</taxon>
        <taxon>Ascomycota</taxon>
        <taxon>Pezizomycotina</taxon>
        <taxon>Sordariomycetes</taxon>
        <taxon>Hypocreomycetidae</taxon>
        <taxon>Hypocreales</taxon>
        <taxon>Bionectriaceae</taxon>
        <taxon>Clonostachys</taxon>
    </lineage>
</organism>